<feature type="signal peptide" evidence="5">
    <location>
        <begin position="1"/>
        <end position="19"/>
    </location>
</feature>
<dbReference type="AlphaFoldDB" id="A0A8K0CZ56"/>
<evidence type="ECO:0000256" key="1">
    <source>
        <dbReference type="ARBA" id="ARBA00009500"/>
    </source>
</evidence>
<evidence type="ECO:0000256" key="4">
    <source>
        <dbReference type="RuleBase" id="RU000411"/>
    </source>
</evidence>
<dbReference type="SMART" id="SM00093">
    <property type="entry name" value="SERPIN"/>
    <property type="match status" value="1"/>
</dbReference>
<dbReference type="InterPro" id="IPR042185">
    <property type="entry name" value="Serpin_sf_2"/>
</dbReference>
<dbReference type="InterPro" id="IPR023795">
    <property type="entry name" value="Serpin_CS"/>
</dbReference>
<dbReference type="InterPro" id="IPR042178">
    <property type="entry name" value="Serpin_sf_1"/>
</dbReference>
<feature type="chain" id="PRO_5035432872" description="Serpin domain-containing protein" evidence="5">
    <location>
        <begin position="20"/>
        <end position="393"/>
    </location>
</feature>
<dbReference type="PANTHER" id="PTHR11461">
    <property type="entry name" value="SERINE PROTEASE INHIBITOR, SERPIN"/>
    <property type="match status" value="1"/>
</dbReference>
<dbReference type="Gene3D" id="3.30.497.10">
    <property type="entry name" value="Antithrombin, subunit I, domain 2"/>
    <property type="match status" value="1"/>
</dbReference>
<keyword evidence="3" id="KW-0722">Serine protease inhibitor</keyword>
<evidence type="ECO:0000313" key="7">
    <source>
        <dbReference type="EMBL" id="KAF2893508.1"/>
    </source>
</evidence>
<dbReference type="OrthoDB" id="9518664at2759"/>
<dbReference type="GO" id="GO:0005615">
    <property type="term" value="C:extracellular space"/>
    <property type="evidence" value="ECO:0007669"/>
    <property type="project" value="InterPro"/>
</dbReference>
<dbReference type="SUPFAM" id="SSF56574">
    <property type="entry name" value="Serpins"/>
    <property type="match status" value="1"/>
</dbReference>
<comment type="similarity">
    <text evidence="1 4">Belongs to the serpin family.</text>
</comment>
<dbReference type="Gene3D" id="2.30.39.10">
    <property type="entry name" value="Alpha-1-antitrypsin, domain 1"/>
    <property type="match status" value="2"/>
</dbReference>
<name>A0A8K0CZ56_IGNLU</name>
<gene>
    <name evidence="7" type="ORF">ILUMI_12668</name>
</gene>
<keyword evidence="2" id="KW-0646">Protease inhibitor</keyword>
<organism evidence="7 8">
    <name type="scientific">Ignelater luminosus</name>
    <name type="common">Cucubano</name>
    <name type="synonym">Pyrophorus luminosus</name>
    <dbReference type="NCBI Taxonomy" id="2038154"/>
    <lineage>
        <taxon>Eukaryota</taxon>
        <taxon>Metazoa</taxon>
        <taxon>Ecdysozoa</taxon>
        <taxon>Arthropoda</taxon>
        <taxon>Hexapoda</taxon>
        <taxon>Insecta</taxon>
        <taxon>Pterygota</taxon>
        <taxon>Neoptera</taxon>
        <taxon>Endopterygota</taxon>
        <taxon>Coleoptera</taxon>
        <taxon>Polyphaga</taxon>
        <taxon>Elateriformia</taxon>
        <taxon>Elateroidea</taxon>
        <taxon>Elateridae</taxon>
        <taxon>Agrypninae</taxon>
        <taxon>Pyrophorini</taxon>
        <taxon>Ignelater</taxon>
    </lineage>
</organism>
<dbReference type="InterPro" id="IPR036186">
    <property type="entry name" value="Serpin_sf"/>
</dbReference>
<dbReference type="InterPro" id="IPR023796">
    <property type="entry name" value="Serpin_dom"/>
</dbReference>
<evidence type="ECO:0000259" key="6">
    <source>
        <dbReference type="SMART" id="SM00093"/>
    </source>
</evidence>
<sequence length="393" mass="45105">MKTLILLVLVILASQAVKSQVYDDFLTEYNRFSARVYKELLKTNAGNFLICPLSVEIVLALIESGARGQTAKELSKTLGLPNSSDEINEIFSTIILNMQGNKKYELNNANKVYIKEGFIISNNFKKAALDIFKAEIQNINFIRNIESAKEINKWVEERTHNTIKNLMQPNDLDEHTRAVLVNAMYFRGRWTKPFEKEATEKRPFYLNANDFVDTEMMMTIDDYGYYENSKLNVKFLELPYEGRDVSMHIVLPNKKHGLNSLENRIEELLTPPLYSIEEVRIKIPKFKIESSIEFKPILKTLGIKSAFQDKADFSEIGAEQQNLTISKVVQKASIEVEERGTAVTSGEIAPGPEATAFFLKPKEFYADHPFIFYLRHNKLDINLFVGTFKFPQN</sequence>
<comment type="caution">
    <text evidence="7">The sequence shown here is derived from an EMBL/GenBank/DDBJ whole genome shotgun (WGS) entry which is preliminary data.</text>
</comment>
<protein>
    <recommendedName>
        <fullName evidence="6">Serpin domain-containing protein</fullName>
    </recommendedName>
</protein>
<evidence type="ECO:0000256" key="2">
    <source>
        <dbReference type="ARBA" id="ARBA00022690"/>
    </source>
</evidence>
<evidence type="ECO:0000256" key="3">
    <source>
        <dbReference type="ARBA" id="ARBA00022900"/>
    </source>
</evidence>
<dbReference type="PANTHER" id="PTHR11461:SF211">
    <property type="entry name" value="GH10112P-RELATED"/>
    <property type="match status" value="1"/>
</dbReference>
<keyword evidence="8" id="KW-1185">Reference proteome</keyword>
<dbReference type="GO" id="GO:0004867">
    <property type="term" value="F:serine-type endopeptidase inhibitor activity"/>
    <property type="evidence" value="ECO:0007669"/>
    <property type="project" value="UniProtKB-KW"/>
</dbReference>
<keyword evidence="5" id="KW-0732">Signal</keyword>
<dbReference type="InterPro" id="IPR000215">
    <property type="entry name" value="Serpin_fam"/>
</dbReference>
<feature type="domain" description="Serpin" evidence="6">
    <location>
        <begin position="34"/>
        <end position="391"/>
    </location>
</feature>
<dbReference type="Pfam" id="PF00079">
    <property type="entry name" value="Serpin"/>
    <property type="match status" value="1"/>
</dbReference>
<accession>A0A8K0CZ56</accession>
<dbReference type="Proteomes" id="UP000801492">
    <property type="component" value="Unassembled WGS sequence"/>
</dbReference>
<evidence type="ECO:0000313" key="8">
    <source>
        <dbReference type="Proteomes" id="UP000801492"/>
    </source>
</evidence>
<dbReference type="EMBL" id="VTPC01007929">
    <property type="protein sequence ID" value="KAF2893508.1"/>
    <property type="molecule type" value="Genomic_DNA"/>
</dbReference>
<proteinExistence type="inferred from homology"/>
<dbReference type="PROSITE" id="PS00284">
    <property type="entry name" value="SERPIN"/>
    <property type="match status" value="1"/>
</dbReference>
<reference evidence="7" key="1">
    <citation type="submission" date="2019-08" db="EMBL/GenBank/DDBJ databases">
        <title>The genome of the North American firefly Photinus pyralis.</title>
        <authorList>
            <consortium name="Photinus pyralis genome working group"/>
            <person name="Fallon T.R."/>
            <person name="Sander Lower S.E."/>
            <person name="Weng J.-K."/>
        </authorList>
    </citation>
    <scope>NUCLEOTIDE SEQUENCE</scope>
    <source>
        <strain evidence="7">TRF0915ILg1</strain>
        <tissue evidence="7">Whole body</tissue>
    </source>
</reference>
<evidence type="ECO:0000256" key="5">
    <source>
        <dbReference type="SAM" id="SignalP"/>
    </source>
</evidence>